<gene>
    <name evidence="4" type="primary">LOC106014145</name>
</gene>
<feature type="non-terminal residue" evidence="4">
    <location>
        <position position="119"/>
    </location>
</feature>
<sequence>MVESYDTRADRWVVCKAEDKSPRAYHGVVAIGCLIYVIGGFDASECFSSCRVFDTRSKLWSEVAPMNNKRSYVSVALLDGQIYAMGGFEGPPRTPTAGLSSPRLRCAERFDPRTNQWTR</sequence>
<protein>
    <submittedName>
        <fullName evidence="4">Kelch-like protein 10</fullName>
    </submittedName>
</protein>
<dbReference type="Pfam" id="PF01344">
    <property type="entry name" value="Kelch_1"/>
    <property type="match status" value="2"/>
</dbReference>
<evidence type="ECO:0000313" key="3">
    <source>
        <dbReference type="Proteomes" id="UP000694888"/>
    </source>
</evidence>
<dbReference type="InterPro" id="IPR006652">
    <property type="entry name" value="Kelch_1"/>
</dbReference>
<dbReference type="RefSeq" id="XP_012946670.1">
    <property type="nucleotide sequence ID" value="XM_013091216.1"/>
</dbReference>
<accession>A0ABM1AFJ5</accession>
<keyword evidence="1" id="KW-0880">Kelch repeat</keyword>
<dbReference type="Gene3D" id="2.120.10.80">
    <property type="entry name" value="Kelch-type beta propeller"/>
    <property type="match status" value="1"/>
</dbReference>
<dbReference type="Proteomes" id="UP000694888">
    <property type="component" value="Unplaced"/>
</dbReference>
<dbReference type="SMART" id="SM00612">
    <property type="entry name" value="Kelch"/>
    <property type="match status" value="1"/>
</dbReference>
<dbReference type="PANTHER" id="PTHR24412">
    <property type="entry name" value="KELCH PROTEIN"/>
    <property type="match status" value="1"/>
</dbReference>
<keyword evidence="3" id="KW-1185">Reference proteome</keyword>
<evidence type="ECO:0000256" key="1">
    <source>
        <dbReference type="ARBA" id="ARBA00022441"/>
    </source>
</evidence>
<evidence type="ECO:0000313" key="4">
    <source>
        <dbReference type="RefSeq" id="XP_012946670.1"/>
    </source>
</evidence>
<keyword evidence="2" id="KW-0677">Repeat</keyword>
<proteinExistence type="predicted"/>
<dbReference type="GeneID" id="106014145"/>
<dbReference type="SUPFAM" id="SSF117281">
    <property type="entry name" value="Kelch motif"/>
    <property type="match status" value="1"/>
</dbReference>
<dbReference type="PANTHER" id="PTHR24412:SF172">
    <property type="entry name" value="KELCH-LIKE PROTEIN 10"/>
    <property type="match status" value="1"/>
</dbReference>
<reference evidence="4" key="1">
    <citation type="submission" date="2025-08" db="UniProtKB">
        <authorList>
            <consortium name="RefSeq"/>
        </authorList>
    </citation>
    <scope>IDENTIFICATION</scope>
</reference>
<evidence type="ECO:0000256" key="2">
    <source>
        <dbReference type="ARBA" id="ARBA00022737"/>
    </source>
</evidence>
<dbReference type="InterPro" id="IPR015915">
    <property type="entry name" value="Kelch-typ_b-propeller"/>
</dbReference>
<name>A0ABM1AFJ5_APLCA</name>
<organism evidence="3 4">
    <name type="scientific">Aplysia californica</name>
    <name type="common">California sea hare</name>
    <dbReference type="NCBI Taxonomy" id="6500"/>
    <lineage>
        <taxon>Eukaryota</taxon>
        <taxon>Metazoa</taxon>
        <taxon>Spiralia</taxon>
        <taxon>Lophotrochozoa</taxon>
        <taxon>Mollusca</taxon>
        <taxon>Gastropoda</taxon>
        <taxon>Heterobranchia</taxon>
        <taxon>Euthyneura</taxon>
        <taxon>Tectipleura</taxon>
        <taxon>Aplysiida</taxon>
        <taxon>Aplysioidea</taxon>
        <taxon>Aplysiidae</taxon>
        <taxon>Aplysia</taxon>
    </lineage>
</organism>